<dbReference type="EMBL" id="ABHU01000008">
    <property type="protein sequence ID" value="EDU91028.1"/>
    <property type="molecule type" value="Genomic_DNA"/>
</dbReference>
<organism evidence="1 2">
    <name type="scientific">Escherichia coli O157:H7 (strain EC869)</name>
    <dbReference type="NCBI Taxonomy" id="478008"/>
    <lineage>
        <taxon>Bacteria</taxon>
        <taxon>Pseudomonadati</taxon>
        <taxon>Pseudomonadota</taxon>
        <taxon>Gammaproteobacteria</taxon>
        <taxon>Enterobacterales</taxon>
        <taxon>Enterobacteriaceae</taxon>
        <taxon>Escherichia</taxon>
    </lineage>
</organism>
<evidence type="ECO:0000313" key="1">
    <source>
        <dbReference type="EMBL" id="EDU91028.1"/>
    </source>
</evidence>
<protein>
    <submittedName>
        <fullName evidence="1">Uncharacterized protein</fullName>
    </submittedName>
</protein>
<dbReference type="Proteomes" id="UP000004641">
    <property type="component" value="Unassembled WGS sequence"/>
</dbReference>
<evidence type="ECO:0000313" key="2">
    <source>
        <dbReference type="Proteomes" id="UP000004641"/>
    </source>
</evidence>
<dbReference type="BioCyc" id="ECOL478008-HMP:G76-484711-MONOMER"/>
<dbReference type="AlphaFoldDB" id="A0A0H3PNX5"/>
<proteinExistence type="predicted"/>
<accession>A0A0H3PNX5</accession>
<comment type="caution">
    <text evidence="1">The sequence shown here is derived from an EMBL/GenBank/DDBJ whole genome shotgun (WGS) entry which is preliminary data.</text>
</comment>
<reference evidence="1 2" key="1">
    <citation type="journal article" date="2011" name="Appl. Environ. Microbiol.">
        <title>Genome signatures of Escherichia coli O157:H7 isolates from the bovine host reservoir.</title>
        <authorList>
            <person name="Eppinger M."/>
            <person name="Mammel M.K."/>
            <person name="Leclerc J.E."/>
            <person name="Ravel J."/>
            <person name="Cebula T.A."/>
        </authorList>
    </citation>
    <scope>NUCLEOTIDE SEQUENCE [LARGE SCALE GENOMIC DNA]</scope>
    <source>
        <strain evidence="1 2">EC869</strain>
    </source>
</reference>
<sequence length="38" mass="4206">MDKGMESSVLDNAIASLLRAKIQNPVSISFPFDTSFFK</sequence>
<name>A0A0H3PNX5_ECO5C</name>
<gene>
    <name evidence="1" type="ORF">ECH7EC869_3056</name>
</gene>